<dbReference type="CDD" id="cd00093">
    <property type="entry name" value="HTH_XRE"/>
    <property type="match status" value="1"/>
</dbReference>
<organism evidence="3 4">
    <name type="scientific">Nonomuraea zeae</name>
    <dbReference type="NCBI Taxonomy" id="1642303"/>
    <lineage>
        <taxon>Bacteria</taxon>
        <taxon>Bacillati</taxon>
        <taxon>Actinomycetota</taxon>
        <taxon>Actinomycetes</taxon>
        <taxon>Streptosporangiales</taxon>
        <taxon>Streptosporangiaceae</taxon>
        <taxon>Nonomuraea</taxon>
    </lineage>
</organism>
<dbReference type="Gene3D" id="1.10.260.40">
    <property type="entry name" value="lambda repressor-like DNA-binding domains"/>
    <property type="match status" value="1"/>
</dbReference>
<dbReference type="OrthoDB" id="7628974at2"/>
<name>A0A5S4FHK2_9ACTN</name>
<evidence type="ECO:0000256" key="1">
    <source>
        <dbReference type="SAM" id="MobiDB-lite"/>
    </source>
</evidence>
<protein>
    <submittedName>
        <fullName evidence="3">Helix-turn-helix domain-containing protein</fullName>
    </submittedName>
</protein>
<dbReference type="SUPFAM" id="SSF52540">
    <property type="entry name" value="P-loop containing nucleoside triphosphate hydrolases"/>
    <property type="match status" value="1"/>
</dbReference>
<dbReference type="Gene3D" id="3.40.50.300">
    <property type="entry name" value="P-loop containing nucleotide triphosphate hydrolases"/>
    <property type="match status" value="1"/>
</dbReference>
<dbReference type="Proteomes" id="UP000306628">
    <property type="component" value="Unassembled WGS sequence"/>
</dbReference>
<dbReference type="Pfam" id="PF00931">
    <property type="entry name" value="NB-ARC"/>
    <property type="match status" value="1"/>
</dbReference>
<dbReference type="InterPro" id="IPR002182">
    <property type="entry name" value="NB-ARC"/>
</dbReference>
<evidence type="ECO:0000259" key="2">
    <source>
        <dbReference type="PROSITE" id="PS50943"/>
    </source>
</evidence>
<dbReference type="SUPFAM" id="SSF47413">
    <property type="entry name" value="lambda repressor-like DNA-binding domains"/>
    <property type="match status" value="1"/>
</dbReference>
<dbReference type="AlphaFoldDB" id="A0A5S4FHK2"/>
<dbReference type="PRINTS" id="PR00364">
    <property type="entry name" value="DISEASERSIST"/>
</dbReference>
<dbReference type="PROSITE" id="PS50943">
    <property type="entry name" value="HTH_CROC1"/>
    <property type="match status" value="1"/>
</dbReference>
<evidence type="ECO:0000313" key="3">
    <source>
        <dbReference type="EMBL" id="TMR19274.1"/>
    </source>
</evidence>
<feature type="region of interest" description="Disordered" evidence="1">
    <location>
        <begin position="1"/>
        <end position="33"/>
    </location>
</feature>
<evidence type="ECO:0000313" key="4">
    <source>
        <dbReference type="Proteomes" id="UP000306628"/>
    </source>
</evidence>
<sequence length="543" mass="57958">MSSDPWPEQLRHGFDGRVRPHRPGPTRRTTGGVGVVEDFGAGLSFGALLRMWRERALLTQEQLAERAGLNVRTVRRLENSGLWQPRTTSILLLAKALELDGAERAMLNAVARGRPAPAGYEEPVVAGPPPVTVPRQLPADVAALAGRERELAIVEGHQSANTVPVVCVTGMAGVGKTALAVHAAHRLSPRFPDGQLFVDLHGHARGMPPVEPGAALARVLRTLGVPGEHIPWHHDDRAALYRSVLAGRKVLIVLDDAADEHQLHPLLPAAPGCRVIVTSRRRLTCPGDTRSLSLDVLPVAEAVAVFTRMAGWERVAGTPAGVLAELVRRCGLLPLALRLAAARLRARPAWGVRHLLDRLAGDRLAELAAGRRSVAAALDLSYERLPAEQRRAYRLLGSAAGTDSGSTGLDSADYGGADLDGPDDGGPAYDGPDYGSADYGSADYGSADYGSADYGSADYGGEGLGGADFSLDAAAALLDTTAIQARRLLDQLLDAHLLQEPAPGRYRFHDLVRDHASALFRSTESDLARPVFRRHRPGCMSNR</sequence>
<dbReference type="PANTHER" id="PTHR47691">
    <property type="entry name" value="REGULATOR-RELATED"/>
    <property type="match status" value="1"/>
</dbReference>
<dbReference type="GO" id="GO:0043531">
    <property type="term" value="F:ADP binding"/>
    <property type="evidence" value="ECO:0007669"/>
    <property type="project" value="InterPro"/>
</dbReference>
<dbReference type="PANTHER" id="PTHR47691:SF3">
    <property type="entry name" value="HTH-TYPE TRANSCRIPTIONAL REGULATOR RV0890C-RELATED"/>
    <property type="match status" value="1"/>
</dbReference>
<gene>
    <name evidence="3" type="ORF">ETD85_53035</name>
</gene>
<dbReference type="InterPro" id="IPR010982">
    <property type="entry name" value="Lambda_DNA-bd_dom_sf"/>
</dbReference>
<proteinExistence type="predicted"/>
<feature type="domain" description="HTH cro/C1-type" evidence="2">
    <location>
        <begin position="49"/>
        <end position="104"/>
    </location>
</feature>
<dbReference type="InterPro" id="IPR027417">
    <property type="entry name" value="P-loop_NTPase"/>
</dbReference>
<dbReference type="Pfam" id="PF13560">
    <property type="entry name" value="HTH_31"/>
    <property type="match status" value="1"/>
</dbReference>
<dbReference type="EMBL" id="VCKX01000332">
    <property type="protein sequence ID" value="TMR19274.1"/>
    <property type="molecule type" value="Genomic_DNA"/>
</dbReference>
<comment type="caution">
    <text evidence="3">The sequence shown here is derived from an EMBL/GenBank/DDBJ whole genome shotgun (WGS) entry which is preliminary data.</text>
</comment>
<dbReference type="GO" id="GO:0003677">
    <property type="term" value="F:DNA binding"/>
    <property type="evidence" value="ECO:0007669"/>
    <property type="project" value="InterPro"/>
</dbReference>
<feature type="compositionally biased region" description="Basic and acidic residues" evidence="1">
    <location>
        <begin position="9"/>
        <end position="18"/>
    </location>
</feature>
<keyword evidence="4" id="KW-1185">Reference proteome</keyword>
<accession>A0A5S4FHK2</accession>
<dbReference type="InterPro" id="IPR001387">
    <property type="entry name" value="Cro/C1-type_HTH"/>
</dbReference>
<reference evidence="3 4" key="1">
    <citation type="submission" date="2019-05" db="EMBL/GenBank/DDBJ databases">
        <title>Draft genome sequence of Nonomuraea zeae DSM 100528.</title>
        <authorList>
            <person name="Saricaoglu S."/>
            <person name="Isik K."/>
        </authorList>
    </citation>
    <scope>NUCLEOTIDE SEQUENCE [LARGE SCALE GENOMIC DNA]</scope>
    <source>
        <strain evidence="3 4">DSM 100528</strain>
    </source>
</reference>
<feature type="region of interest" description="Disordered" evidence="1">
    <location>
        <begin position="402"/>
        <end position="434"/>
    </location>
</feature>
<dbReference type="SMART" id="SM00530">
    <property type="entry name" value="HTH_XRE"/>
    <property type="match status" value="1"/>
</dbReference>